<dbReference type="HOGENOM" id="CLU_1115412_0_0_5"/>
<dbReference type="KEGG" id="xau:Xaut_0525"/>
<name>A7ICN9_XANP2</name>
<sequence length="249" mass="28382">MGDTDDDFDDTEWCGRPQDDPHRLAMLEARRQSFRAEHPLVDCWVYRVQTIELFLGGVRRVLVETTRALMTYFNPGGAIETTAIYLRSENPFDLAEAHLGIDRILEIRDESNDAEQILSSYPREYEERSVDAFRRLNEDLDDEILRYLRSVVRLFLHLQGNGDSEPRDHVLIPVLAAVRETVQGEYEAALVNVDTTIAWLAPREMDFMFAKGVLQDSRRAGLALGRRVAAEHSSTFARRLSALTGQGRG</sequence>
<protein>
    <submittedName>
        <fullName evidence="1">Uncharacterized protein</fullName>
    </submittedName>
</protein>
<dbReference type="EMBL" id="CP000781">
    <property type="protein sequence ID" value="ABS65782.1"/>
    <property type="molecule type" value="Genomic_DNA"/>
</dbReference>
<accession>A7ICN9</accession>
<dbReference type="AlphaFoldDB" id="A7ICN9"/>
<dbReference type="OrthoDB" id="9858087at2"/>
<dbReference type="Proteomes" id="UP000002417">
    <property type="component" value="Chromosome"/>
</dbReference>
<keyword evidence="2" id="KW-1185">Reference proteome</keyword>
<proteinExistence type="predicted"/>
<reference evidence="1 2" key="1">
    <citation type="submission" date="2007-07" db="EMBL/GenBank/DDBJ databases">
        <title>Complete sequence of chromosome of Xanthobacter autotrophicus Py2.</title>
        <authorList>
            <consortium name="US DOE Joint Genome Institute"/>
            <person name="Copeland A."/>
            <person name="Lucas S."/>
            <person name="Lapidus A."/>
            <person name="Barry K."/>
            <person name="Glavina del Rio T."/>
            <person name="Hammon N."/>
            <person name="Israni S."/>
            <person name="Dalin E."/>
            <person name="Tice H."/>
            <person name="Pitluck S."/>
            <person name="Sims D."/>
            <person name="Brettin T."/>
            <person name="Bruce D."/>
            <person name="Detter J.C."/>
            <person name="Han C."/>
            <person name="Tapia R."/>
            <person name="Brainard J."/>
            <person name="Schmutz J."/>
            <person name="Larimer F."/>
            <person name="Land M."/>
            <person name="Hauser L."/>
            <person name="Kyrpides N."/>
            <person name="Kim E."/>
            <person name="Ensigns S.A."/>
            <person name="Richardson P."/>
        </authorList>
    </citation>
    <scope>NUCLEOTIDE SEQUENCE [LARGE SCALE GENOMIC DNA]</scope>
    <source>
        <strain evidence="2">ATCC BAA-1158 / Py2</strain>
    </source>
</reference>
<evidence type="ECO:0000313" key="1">
    <source>
        <dbReference type="EMBL" id="ABS65782.1"/>
    </source>
</evidence>
<evidence type="ECO:0000313" key="2">
    <source>
        <dbReference type="Proteomes" id="UP000002417"/>
    </source>
</evidence>
<organism evidence="1 2">
    <name type="scientific">Xanthobacter autotrophicus (strain ATCC BAA-1158 / Py2)</name>
    <dbReference type="NCBI Taxonomy" id="78245"/>
    <lineage>
        <taxon>Bacteria</taxon>
        <taxon>Pseudomonadati</taxon>
        <taxon>Pseudomonadota</taxon>
        <taxon>Alphaproteobacteria</taxon>
        <taxon>Hyphomicrobiales</taxon>
        <taxon>Xanthobacteraceae</taxon>
        <taxon>Xanthobacter</taxon>
    </lineage>
</organism>
<gene>
    <name evidence="1" type="ordered locus">Xaut_0525</name>
</gene>